<dbReference type="SUPFAM" id="SSF56112">
    <property type="entry name" value="Protein kinase-like (PK-like)"/>
    <property type="match status" value="1"/>
</dbReference>
<dbReference type="GO" id="GO:0005524">
    <property type="term" value="F:ATP binding"/>
    <property type="evidence" value="ECO:0007669"/>
    <property type="project" value="UniProtKB-UniRule"/>
</dbReference>
<dbReference type="Gene3D" id="1.10.510.10">
    <property type="entry name" value="Transferase(Phosphotransferase) domain 1"/>
    <property type="match status" value="1"/>
</dbReference>
<dbReference type="InterPro" id="IPR050117">
    <property type="entry name" value="MAPK"/>
</dbReference>
<feature type="domain" description="Protein kinase" evidence="7">
    <location>
        <begin position="33"/>
        <end position="440"/>
    </location>
</feature>
<dbReference type="GO" id="GO:0004672">
    <property type="term" value="F:protein kinase activity"/>
    <property type="evidence" value="ECO:0007669"/>
    <property type="project" value="InterPro"/>
</dbReference>
<evidence type="ECO:0000313" key="9">
    <source>
        <dbReference type="Proteomes" id="UP001314263"/>
    </source>
</evidence>
<keyword evidence="1" id="KW-0808">Transferase</keyword>
<evidence type="ECO:0000256" key="4">
    <source>
        <dbReference type="ARBA" id="ARBA00022840"/>
    </source>
</evidence>
<evidence type="ECO:0000313" key="8">
    <source>
        <dbReference type="EMBL" id="CAK0786264.1"/>
    </source>
</evidence>
<keyword evidence="4 5" id="KW-0067">ATP-binding</keyword>
<keyword evidence="2 5" id="KW-0547">Nucleotide-binding</keyword>
<feature type="region of interest" description="Disordered" evidence="6">
    <location>
        <begin position="684"/>
        <end position="719"/>
    </location>
</feature>
<dbReference type="Gene3D" id="3.30.200.20">
    <property type="entry name" value="Phosphorylase Kinase, domain 1"/>
    <property type="match status" value="1"/>
</dbReference>
<evidence type="ECO:0000256" key="1">
    <source>
        <dbReference type="ARBA" id="ARBA00022679"/>
    </source>
</evidence>
<dbReference type="PROSITE" id="PS00108">
    <property type="entry name" value="PROTEIN_KINASE_ST"/>
    <property type="match status" value="1"/>
</dbReference>
<dbReference type="PANTHER" id="PTHR24055">
    <property type="entry name" value="MITOGEN-ACTIVATED PROTEIN KINASE"/>
    <property type="match status" value="1"/>
</dbReference>
<keyword evidence="9" id="KW-1185">Reference proteome</keyword>
<dbReference type="PROSITE" id="PS00107">
    <property type="entry name" value="PROTEIN_KINASE_ATP"/>
    <property type="match status" value="1"/>
</dbReference>
<evidence type="ECO:0000256" key="5">
    <source>
        <dbReference type="PROSITE-ProRule" id="PRU10141"/>
    </source>
</evidence>
<dbReference type="PROSITE" id="PS50011">
    <property type="entry name" value="PROTEIN_KINASE_DOM"/>
    <property type="match status" value="1"/>
</dbReference>
<evidence type="ECO:0000259" key="7">
    <source>
        <dbReference type="PROSITE" id="PS50011"/>
    </source>
</evidence>
<reference evidence="8 9" key="1">
    <citation type="submission" date="2023-10" db="EMBL/GenBank/DDBJ databases">
        <authorList>
            <person name="Maclean D."/>
            <person name="Macfadyen A."/>
        </authorList>
    </citation>
    <scope>NUCLEOTIDE SEQUENCE [LARGE SCALE GENOMIC DNA]</scope>
</reference>
<name>A0AAV1IGQ1_9CHLO</name>
<feature type="binding site" evidence="5">
    <location>
        <position position="62"/>
    </location>
    <ligand>
        <name>ATP</name>
        <dbReference type="ChEBI" id="CHEBI:30616"/>
    </ligand>
</feature>
<evidence type="ECO:0000256" key="2">
    <source>
        <dbReference type="ARBA" id="ARBA00022741"/>
    </source>
</evidence>
<dbReference type="Pfam" id="PF00069">
    <property type="entry name" value="Pkinase"/>
    <property type="match status" value="2"/>
</dbReference>
<gene>
    <name evidence="8" type="ORF">CVIRNUC_009477</name>
</gene>
<dbReference type="Proteomes" id="UP001314263">
    <property type="component" value="Unassembled WGS sequence"/>
</dbReference>
<comment type="caution">
    <text evidence="8">The sequence shown here is derived from an EMBL/GenBank/DDBJ whole genome shotgun (WGS) entry which is preliminary data.</text>
</comment>
<dbReference type="SMART" id="SM00220">
    <property type="entry name" value="S_TKc"/>
    <property type="match status" value="1"/>
</dbReference>
<dbReference type="InterPro" id="IPR000719">
    <property type="entry name" value="Prot_kinase_dom"/>
</dbReference>
<proteinExistence type="predicted"/>
<dbReference type="InterPro" id="IPR011009">
    <property type="entry name" value="Kinase-like_dom_sf"/>
</dbReference>
<evidence type="ECO:0000256" key="3">
    <source>
        <dbReference type="ARBA" id="ARBA00022777"/>
    </source>
</evidence>
<keyword evidence="3" id="KW-0418">Kinase</keyword>
<dbReference type="InterPro" id="IPR017441">
    <property type="entry name" value="Protein_kinase_ATP_BS"/>
</dbReference>
<evidence type="ECO:0000256" key="6">
    <source>
        <dbReference type="SAM" id="MobiDB-lite"/>
    </source>
</evidence>
<sequence length="731" mass="80254">MSGLSPGGPPRESPFSRGVWFVNDQEWTVGERYKLIKLLGHGSFSSVCLALDAYTDEKVALKRIPDVLSSPEQAKRVLREVCILRRLKHPFLINLRDAFTQPSTCGPKHMVNGKLQPSSLDVYIAMEFGSDGDLFNLRGQMSAEEVSLIMWQLLQALKFLHSNNVWHRDIKSSNIMVTRAQGHRIVKVGDFGSARSATSEGYHWAEQGPPISNSDAVLLKSRRQELSSSPHGAVQRQESCSWPGSAQGLHQQDLYVAFGQDTGSPKHGRGMGVGYTSPLTCMVATPCYRAPEVVMSRGGYTSAIDMWSAGCIFGELLQRVARVGSATTPHLQVAPLFAIHGLPKTPGEGEKYVGGPTNSVTRKELGALFDVTGTPSWRDVEGVQSPTWRNYLQRLPGRAPTLFRRLGYAGEAAVHLLGRMLAFDPGRRISAEEALSHEYFAALESSAVSDLEESLLDISLEEGMDRMDLDVLHREAGKRARSINPAISDLRLAVDAAAEMQVAKKARSMSASLSQSLSAMELEGGGGSPRRSRRLKGSLRQRHFYEEADPDRALAMLEAEMSLDMEERPRTPIDSRTDAALRAARGLGKLQALLEQECEAQARAGAAHVQALKMQRAKVAEQAGMAPAPHEENVLTHWVRSAADMRLQEDIHAKLQNGQDFGQERLAYVADNWKGRLDPAEHLTPGRHGEWTTVSGSGVPLGPRWGVTSTPPGIDASDSRAKEIMRRQQLR</sequence>
<accession>A0AAV1IGQ1</accession>
<dbReference type="AlphaFoldDB" id="A0AAV1IGQ1"/>
<dbReference type="InterPro" id="IPR008271">
    <property type="entry name" value="Ser/Thr_kinase_AS"/>
</dbReference>
<organism evidence="8 9">
    <name type="scientific">Coccomyxa viridis</name>
    <dbReference type="NCBI Taxonomy" id="1274662"/>
    <lineage>
        <taxon>Eukaryota</taxon>
        <taxon>Viridiplantae</taxon>
        <taxon>Chlorophyta</taxon>
        <taxon>core chlorophytes</taxon>
        <taxon>Trebouxiophyceae</taxon>
        <taxon>Trebouxiophyceae incertae sedis</taxon>
        <taxon>Coccomyxaceae</taxon>
        <taxon>Coccomyxa</taxon>
    </lineage>
</organism>
<dbReference type="EMBL" id="CAUYUE010000014">
    <property type="protein sequence ID" value="CAK0786264.1"/>
    <property type="molecule type" value="Genomic_DNA"/>
</dbReference>
<protein>
    <recommendedName>
        <fullName evidence="7">Protein kinase domain-containing protein</fullName>
    </recommendedName>
</protein>